<dbReference type="PATRIC" id="fig|1088869.3.peg.1668"/>
<dbReference type="AlphaFoldDB" id="G6XJU4"/>
<name>G6XJU4_9PROT</name>
<evidence type="ECO:0000259" key="3">
    <source>
        <dbReference type="Pfam" id="PF00849"/>
    </source>
</evidence>
<dbReference type="GO" id="GO:0140098">
    <property type="term" value="F:catalytic activity, acting on RNA"/>
    <property type="evidence" value="ECO:0007669"/>
    <property type="project" value="UniProtKB-ARBA"/>
</dbReference>
<dbReference type="InterPro" id="IPR006224">
    <property type="entry name" value="PsdUridine_synth_RluA-like_CS"/>
</dbReference>
<dbReference type="SUPFAM" id="SSF55120">
    <property type="entry name" value="Pseudouridine synthase"/>
    <property type="match status" value="1"/>
</dbReference>
<dbReference type="STRING" id="1088869.GMO_16730"/>
<organism evidence="4 5">
    <name type="scientific">Gluconobacter morbifer G707</name>
    <dbReference type="NCBI Taxonomy" id="1088869"/>
    <lineage>
        <taxon>Bacteria</taxon>
        <taxon>Pseudomonadati</taxon>
        <taxon>Pseudomonadota</taxon>
        <taxon>Alphaproteobacteria</taxon>
        <taxon>Acetobacterales</taxon>
        <taxon>Acetobacteraceae</taxon>
        <taxon>Gluconobacter</taxon>
    </lineage>
</organism>
<dbReference type="InterPro" id="IPR050188">
    <property type="entry name" value="RluA_PseudoU_synthase"/>
</dbReference>
<accession>G6XJU4</accession>
<protein>
    <submittedName>
        <fullName evidence="4">Ribosomal large subunit pseudouridine synthase A</fullName>
    </submittedName>
</protein>
<dbReference type="Gene3D" id="3.30.2350.10">
    <property type="entry name" value="Pseudouridine synthase"/>
    <property type="match status" value="1"/>
</dbReference>
<dbReference type="eggNOG" id="COG0564">
    <property type="taxonomic scope" value="Bacteria"/>
</dbReference>
<dbReference type="EMBL" id="AGQV01000005">
    <property type="protein sequence ID" value="EHH67906.1"/>
    <property type="molecule type" value="Genomic_DNA"/>
</dbReference>
<dbReference type="Pfam" id="PF00849">
    <property type="entry name" value="PseudoU_synth_2"/>
    <property type="match status" value="1"/>
</dbReference>
<dbReference type="PANTHER" id="PTHR21600">
    <property type="entry name" value="MITOCHONDRIAL RNA PSEUDOURIDINE SYNTHASE"/>
    <property type="match status" value="1"/>
</dbReference>
<dbReference type="PANTHER" id="PTHR21600:SF44">
    <property type="entry name" value="RIBOSOMAL LARGE SUBUNIT PSEUDOURIDINE SYNTHASE D"/>
    <property type="match status" value="1"/>
</dbReference>
<evidence type="ECO:0000256" key="1">
    <source>
        <dbReference type="ARBA" id="ARBA00010876"/>
    </source>
</evidence>
<evidence type="ECO:0000313" key="5">
    <source>
        <dbReference type="Proteomes" id="UP000004949"/>
    </source>
</evidence>
<comment type="similarity">
    <text evidence="1">Belongs to the pseudouridine synthase RluA family.</text>
</comment>
<reference evidence="4 5" key="1">
    <citation type="submission" date="2011-10" db="EMBL/GenBank/DDBJ databases">
        <title>Genome sequence of Gluconobacter morbifer G707, isolated from Drosophila gut.</title>
        <authorList>
            <person name="Lee W.-J."/>
            <person name="Kim E.-K."/>
        </authorList>
    </citation>
    <scope>NUCLEOTIDE SEQUENCE [LARGE SCALE GENOMIC DNA]</scope>
    <source>
        <strain evidence="4 5">G707</strain>
    </source>
</reference>
<evidence type="ECO:0000313" key="4">
    <source>
        <dbReference type="EMBL" id="EHH67906.1"/>
    </source>
</evidence>
<dbReference type="Proteomes" id="UP000004949">
    <property type="component" value="Unassembled WGS sequence"/>
</dbReference>
<dbReference type="RefSeq" id="WP_008851820.1">
    <property type="nucleotide sequence ID" value="NZ_AGQV01000005.1"/>
</dbReference>
<dbReference type="InterPro" id="IPR020103">
    <property type="entry name" value="PsdUridine_synth_cat_dom_sf"/>
</dbReference>
<dbReference type="GO" id="GO:0009982">
    <property type="term" value="F:pseudouridine synthase activity"/>
    <property type="evidence" value="ECO:0007669"/>
    <property type="project" value="InterPro"/>
</dbReference>
<keyword evidence="2" id="KW-0413">Isomerase</keyword>
<comment type="caution">
    <text evidence="4">The sequence shown here is derived from an EMBL/GenBank/DDBJ whole genome shotgun (WGS) entry which is preliminary data.</text>
</comment>
<dbReference type="PROSITE" id="PS01129">
    <property type="entry name" value="PSI_RLU"/>
    <property type="match status" value="1"/>
</dbReference>
<dbReference type="GO" id="GO:0003723">
    <property type="term" value="F:RNA binding"/>
    <property type="evidence" value="ECO:0007669"/>
    <property type="project" value="InterPro"/>
</dbReference>
<proteinExistence type="inferred from homology"/>
<keyword evidence="5" id="KW-1185">Reference proteome</keyword>
<dbReference type="InterPro" id="IPR006145">
    <property type="entry name" value="PsdUridine_synth_RsuA/RluA"/>
</dbReference>
<dbReference type="GO" id="GO:0000455">
    <property type="term" value="P:enzyme-directed rRNA pseudouridine synthesis"/>
    <property type="evidence" value="ECO:0007669"/>
    <property type="project" value="TreeGrafter"/>
</dbReference>
<feature type="domain" description="Pseudouridine synthase RsuA/RluA-like" evidence="3">
    <location>
        <begin position="17"/>
        <end position="162"/>
    </location>
</feature>
<evidence type="ECO:0000256" key="2">
    <source>
        <dbReference type="ARBA" id="ARBA00023235"/>
    </source>
</evidence>
<gene>
    <name evidence="4" type="ORF">GMO_16730</name>
</gene>
<dbReference type="CDD" id="cd02869">
    <property type="entry name" value="PseudoU_synth_RluA_like"/>
    <property type="match status" value="1"/>
</dbReference>
<sequence>MFREGCALPVLLETPRFLILNKPAGLAVHPGPSTRDSVETRLVPHPRGGPWLAHRLDADTAGCLLIARRKTALLEAQDAFRHRRTHKLYWAVVVGNPPEDSGSITGPLLKRSDRNGWRMVVDANGDNARTDWRVLGRKDGLCWLELDLLTGRTHQARAHCAAALGTPILGDPVYGTSCPAGLHLLARRLEVTVPESVLAAEASPSPAMAATLKDFGWDSQF</sequence>